<dbReference type="EMBL" id="LKFS01000082">
    <property type="protein sequence ID" value="RND80162.1"/>
    <property type="molecule type" value="Genomic_DNA"/>
</dbReference>
<gene>
    <name evidence="1" type="ORF">FAM18157_02195</name>
</gene>
<dbReference type="RefSeq" id="WP_123032053.1">
    <property type="nucleotide sequence ID" value="NZ_LKFS01000082.1"/>
</dbReference>
<name>A0A422M0E5_LACPA</name>
<sequence length="83" mass="9907">MRPEVETYGNHDSSKFIPVYVKAPPEMFAKHNKYDFGIIIRYIGEIGGFNEPLYEVWIADSNNVRQAFNSDIRRYPLRKRRKR</sequence>
<reference evidence="1 2" key="1">
    <citation type="journal article" date="2018" name="Front. Microbiol.">
        <title>Conversion of Methionine to Cysteine in Lactobacillus paracasei Depends on the Highly Mobile cysK-ctl-cysE Gene Cluster.</title>
        <authorList>
            <person name="Wuthrich D."/>
            <person name="Irmler S."/>
            <person name="Berthoud H."/>
            <person name="Guggenbuhl B."/>
            <person name="Eugster E."/>
            <person name="Bruggmann R."/>
        </authorList>
    </citation>
    <scope>NUCLEOTIDE SEQUENCE [LARGE SCALE GENOMIC DNA]</scope>
    <source>
        <strain evidence="1 2">FAM18157</strain>
    </source>
</reference>
<dbReference type="AlphaFoldDB" id="A0A422M0E5"/>
<evidence type="ECO:0000313" key="1">
    <source>
        <dbReference type="EMBL" id="RND80162.1"/>
    </source>
</evidence>
<accession>A0A422M0E5</accession>
<protein>
    <submittedName>
        <fullName evidence="1">Uncharacterized protein</fullName>
    </submittedName>
</protein>
<evidence type="ECO:0000313" key="2">
    <source>
        <dbReference type="Proteomes" id="UP000284716"/>
    </source>
</evidence>
<proteinExistence type="predicted"/>
<comment type="caution">
    <text evidence="1">The sequence shown here is derived from an EMBL/GenBank/DDBJ whole genome shotgun (WGS) entry which is preliminary data.</text>
</comment>
<dbReference type="Proteomes" id="UP000284716">
    <property type="component" value="Unassembled WGS sequence"/>
</dbReference>
<organism evidence="1 2">
    <name type="scientific">Lacticaseibacillus paracasei</name>
    <name type="common">Lactobacillus paracasei</name>
    <dbReference type="NCBI Taxonomy" id="1597"/>
    <lineage>
        <taxon>Bacteria</taxon>
        <taxon>Bacillati</taxon>
        <taxon>Bacillota</taxon>
        <taxon>Bacilli</taxon>
        <taxon>Lactobacillales</taxon>
        <taxon>Lactobacillaceae</taxon>
        <taxon>Lacticaseibacillus</taxon>
    </lineage>
</organism>